<dbReference type="AlphaFoldDB" id="A0A0K0DE15"/>
<reference evidence="2" key="2">
    <citation type="submission" date="2017-02" db="UniProtKB">
        <authorList>
            <consortium name="WormBaseParasite"/>
        </authorList>
    </citation>
    <scope>IDENTIFICATION</scope>
</reference>
<name>A0A0K0DE15_ANGCA</name>
<dbReference type="Gene3D" id="3.40.30.10">
    <property type="entry name" value="Glutaredoxin"/>
    <property type="match status" value="1"/>
</dbReference>
<sequence>MVSSMRLAGSHLRELGINLCQKSSVFARVREFIENDHVDLKKANVHFPILIRK</sequence>
<dbReference type="SUPFAM" id="SSF52833">
    <property type="entry name" value="Thioredoxin-like"/>
    <property type="match status" value="1"/>
</dbReference>
<dbReference type="STRING" id="6313.A0A0K0DE15"/>
<dbReference type="Proteomes" id="UP000035642">
    <property type="component" value="Unassembled WGS sequence"/>
</dbReference>
<organism evidence="1 2">
    <name type="scientific">Angiostrongylus cantonensis</name>
    <name type="common">Rat lungworm</name>
    <dbReference type="NCBI Taxonomy" id="6313"/>
    <lineage>
        <taxon>Eukaryota</taxon>
        <taxon>Metazoa</taxon>
        <taxon>Ecdysozoa</taxon>
        <taxon>Nematoda</taxon>
        <taxon>Chromadorea</taxon>
        <taxon>Rhabditida</taxon>
        <taxon>Rhabditina</taxon>
        <taxon>Rhabditomorpha</taxon>
        <taxon>Strongyloidea</taxon>
        <taxon>Metastrongylidae</taxon>
        <taxon>Angiostrongylus</taxon>
    </lineage>
</organism>
<evidence type="ECO:0000313" key="2">
    <source>
        <dbReference type="WBParaSite" id="ACAC_0000903901-mRNA-1"/>
    </source>
</evidence>
<proteinExistence type="predicted"/>
<dbReference type="InterPro" id="IPR036249">
    <property type="entry name" value="Thioredoxin-like_sf"/>
</dbReference>
<dbReference type="WBParaSite" id="ACAC_0000903901-mRNA-1">
    <property type="protein sequence ID" value="ACAC_0000903901-mRNA-1"/>
    <property type="gene ID" value="ACAC_0000903901"/>
</dbReference>
<dbReference type="PANTHER" id="PTHR12878">
    <property type="entry name" value="NADH-UBIQUINONE OXIDOREDUCTASE B8 SUBUNIT"/>
    <property type="match status" value="1"/>
</dbReference>
<evidence type="ECO:0000313" key="1">
    <source>
        <dbReference type="Proteomes" id="UP000035642"/>
    </source>
</evidence>
<accession>A0A0K0DE15</accession>
<dbReference type="PANTHER" id="PTHR12878:SF0">
    <property type="entry name" value="NADH DEHYDROGENASE [UBIQUINONE] 1 ALPHA SUBCOMPLEX SUBUNIT 2"/>
    <property type="match status" value="1"/>
</dbReference>
<protein>
    <submittedName>
        <fullName evidence="2">28S ribosomal protein S24, mitochondrial</fullName>
    </submittedName>
</protein>
<dbReference type="InterPro" id="IPR016464">
    <property type="entry name" value="NADH_Ub_cplx-1_asu_su-2"/>
</dbReference>
<reference evidence="1" key="1">
    <citation type="submission" date="2012-09" db="EMBL/GenBank/DDBJ databases">
        <authorList>
            <person name="Martin A.A."/>
        </authorList>
    </citation>
    <scope>NUCLEOTIDE SEQUENCE</scope>
</reference>
<keyword evidence="1" id="KW-1185">Reference proteome</keyword>